<evidence type="ECO:0000259" key="15">
    <source>
        <dbReference type="Pfam" id="PF08245"/>
    </source>
</evidence>
<evidence type="ECO:0000256" key="2">
    <source>
        <dbReference type="ARBA" id="ARBA00022490"/>
    </source>
</evidence>
<dbReference type="Proteomes" id="UP000307999">
    <property type="component" value="Unassembled WGS sequence"/>
</dbReference>
<feature type="binding site" evidence="11">
    <location>
        <position position="408"/>
    </location>
    <ligand>
        <name>meso-2,6-diaminopimelate</name>
        <dbReference type="ChEBI" id="CHEBI:57791"/>
    </ligand>
</feature>
<dbReference type="InterPro" id="IPR004101">
    <property type="entry name" value="Mur_ligase_C"/>
</dbReference>
<evidence type="ECO:0000313" key="17">
    <source>
        <dbReference type="Proteomes" id="UP000307999"/>
    </source>
</evidence>
<keyword evidence="10 11" id="KW-0961">Cell wall biogenesis/degradation</keyword>
<dbReference type="UniPathway" id="UPA00219"/>
<dbReference type="InterPro" id="IPR036565">
    <property type="entry name" value="Mur-like_cat_sf"/>
</dbReference>
<protein>
    <recommendedName>
        <fullName evidence="11">UDP-N-acetylmuramoyl-L-alanyl-D-glutamate--2,6-diaminopimelate ligase</fullName>
        <ecNumber evidence="11">6.3.2.13</ecNumber>
    </recommendedName>
    <alternativeName>
        <fullName evidence="11">Meso-A2pm-adding enzyme</fullName>
    </alternativeName>
    <alternativeName>
        <fullName evidence="11">Meso-diaminopimelate-adding enzyme</fullName>
    </alternativeName>
    <alternativeName>
        <fullName evidence="11">UDP-MurNAc-L-Ala-D-Glu:meso-diaminopimelate ligase</fullName>
    </alternativeName>
    <alternativeName>
        <fullName evidence="11">UDP-MurNAc-tripeptide synthetase</fullName>
    </alternativeName>
    <alternativeName>
        <fullName evidence="11">UDP-N-acetylmuramyl-tripeptide synthetase</fullName>
    </alternativeName>
</protein>
<feature type="binding site" evidence="11">
    <location>
        <begin position="168"/>
        <end position="169"/>
    </location>
    <ligand>
        <name>UDP-N-acetyl-alpha-D-muramoyl-L-alanyl-D-glutamate</name>
        <dbReference type="ChEBI" id="CHEBI:83900"/>
    </ligand>
</feature>
<evidence type="ECO:0000256" key="1">
    <source>
        <dbReference type="ARBA" id="ARBA00005898"/>
    </source>
</evidence>
<dbReference type="EC" id="6.3.2.13" evidence="11"/>
<dbReference type="RefSeq" id="WP_136734119.1">
    <property type="nucleotide sequence ID" value="NZ_SWDB01000002.1"/>
</dbReference>
<evidence type="ECO:0000256" key="6">
    <source>
        <dbReference type="ARBA" id="ARBA00022840"/>
    </source>
</evidence>
<comment type="PTM">
    <text evidence="11">Carboxylation is probably crucial for Mg(2+) binding and, consequently, for the gamma-phosphate positioning of ATP.</text>
</comment>
<feature type="binding site" evidence="11">
    <location>
        <position position="483"/>
    </location>
    <ligand>
        <name>meso-2,6-diaminopimelate</name>
        <dbReference type="ChEBI" id="CHEBI:57791"/>
    </ligand>
</feature>
<dbReference type="Gene3D" id="3.40.1390.10">
    <property type="entry name" value="MurE/MurF, N-terminal domain"/>
    <property type="match status" value="1"/>
</dbReference>
<keyword evidence="7 11" id="KW-0133">Cell shape</keyword>
<feature type="binding site" evidence="11">
    <location>
        <position position="487"/>
    </location>
    <ligand>
        <name>meso-2,6-diaminopimelate</name>
        <dbReference type="ChEBI" id="CHEBI:57791"/>
    </ligand>
</feature>
<dbReference type="GO" id="GO:0071555">
    <property type="term" value="P:cell wall organization"/>
    <property type="evidence" value="ECO:0007669"/>
    <property type="project" value="UniProtKB-KW"/>
</dbReference>
<dbReference type="Pfam" id="PF08245">
    <property type="entry name" value="Mur_ligase_M"/>
    <property type="match status" value="1"/>
</dbReference>
<dbReference type="PANTHER" id="PTHR23135">
    <property type="entry name" value="MUR LIGASE FAMILY MEMBER"/>
    <property type="match status" value="1"/>
</dbReference>
<evidence type="ECO:0000256" key="11">
    <source>
        <dbReference type="HAMAP-Rule" id="MF_00208"/>
    </source>
</evidence>
<evidence type="ECO:0000259" key="13">
    <source>
        <dbReference type="Pfam" id="PF01225"/>
    </source>
</evidence>
<dbReference type="HAMAP" id="MF_00208">
    <property type="entry name" value="MurE"/>
    <property type="match status" value="1"/>
</dbReference>
<dbReference type="PANTHER" id="PTHR23135:SF4">
    <property type="entry name" value="UDP-N-ACETYLMURAMOYL-L-ALANYL-D-GLUTAMATE--2,6-DIAMINOPIMELATE LIGASE MURE HOMOLOG, CHLOROPLASTIC"/>
    <property type="match status" value="1"/>
</dbReference>
<dbReference type="NCBIfam" id="TIGR01085">
    <property type="entry name" value="murE"/>
    <property type="match status" value="1"/>
</dbReference>
<accession>A0A4U1BCB2</accession>
<dbReference type="Pfam" id="PF01225">
    <property type="entry name" value="Mur_ligase"/>
    <property type="match status" value="1"/>
</dbReference>
<keyword evidence="5 11" id="KW-0547">Nucleotide-binding</keyword>
<dbReference type="InterPro" id="IPR005761">
    <property type="entry name" value="UDP-N-AcMur-Glu-dNH2Pim_ligase"/>
</dbReference>
<evidence type="ECO:0000256" key="4">
    <source>
        <dbReference type="ARBA" id="ARBA00022618"/>
    </source>
</evidence>
<feature type="binding site" evidence="11">
    <location>
        <position position="35"/>
    </location>
    <ligand>
        <name>UDP-N-acetyl-alpha-D-muramoyl-L-alanyl-D-glutamate</name>
        <dbReference type="ChEBI" id="CHEBI:83900"/>
    </ligand>
</feature>
<evidence type="ECO:0000256" key="7">
    <source>
        <dbReference type="ARBA" id="ARBA00022960"/>
    </source>
</evidence>
<feature type="modified residue" description="N6-carboxylysine" evidence="11">
    <location>
        <position position="235"/>
    </location>
</feature>
<comment type="function">
    <text evidence="11">Catalyzes the addition of meso-diaminopimelic acid to the nucleotide precursor UDP-N-acetylmuramoyl-L-alanyl-D-glutamate (UMAG) in the biosynthesis of bacterial cell-wall peptidoglycan.</text>
</comment>
<evidence type="ECO:0000256" key="10">
    <source>
        <dbReference type="ARBA" id="ARBA00023316"/>
    </source>
</evidence>
<feature type="domain" description="Mur ligase N-terminal catalytic" evidence="13">
    <location>
        <begin position="31"/>
        <end position="75"/>
    </location>
</feature>
<comment type="subcellular location">
    <subcellularLocation>
        <location evidence="11 12">Cytoplasm</location>
    </subcellularLocation>
</comment>
<dbReference type="GO" id="GO:0008765">
    <property type="term" value="F:UDP-N-acetylmuramoylalanyl-D-glutamate-2,6-diaminopimelate ligase activity"/>
    <property type="evidence" value="ECO:0007669"/>
    <property type="project" value="UniProtKB-UniRule"/>
</dbReference>
<dbReference type="GO" id="GO:0004326">
    <property type="term" value="F:tetrahydrofolylpolyglutamate synthase activity"/>
    <property type="evidence" value="ECO:0007669"/>
    <property type="project" value="InterPro"/>
</dbReference>
<dbReference type="InterPro" id="IPR035911">
    <property type="entry name" value="MurE/MurF_N"/>
</dbReference>
<comment type="caution">
    <text evidence="16">The sequence shown here is derived from an EMBL/GenBank/DDBJ whole genome shotgun (WGS) entry which is preliminary data.</text>
</comment>
<dbReference type="EMBL" id="SWDB01000002">
    <property type="protein sequence ID" value="TKB47671.1"/>
    <property type="molecule type" value="Genomic_DNA"/>
</dbReference>
<evidence type="ECO:0000256" key="8">
    <source>
        <dbReference type="ARBA" id="ARBA00022984"/>
    </source>
</evidence>
<proteinExistence type="inferred from homology"/>
<dbReference type="Gene3D" id="3.40.1190.10">
    <property type="entry name" value="Mur-like, catalytic domain"/>
    <property type="match status" value="1"/>
</dbReference>
<dbReference type="AlphaFoldDB" id="A0A4U1BCB2"/>
<dbReference type="InterPro" id="IPR036615">
    <property type="entry name" value="Mur_ligase_C_dom_sf"/>
</dbReference>
<dbReference type="InterPro" id="IPR013221">
    <property type="entry name" value="Mur_ligase_cen"/>
</dbReference>
<dbReference type="GO" id="GO:0008360">
    <property type="term" value="P:regulation of cell shape"/>
    <property type="evidence" value="ECO:0007669"/>
    <property type="project" value="UniProtKB-KW"/>
</dbReference>
<dbReference type="SUPFAM" id="SSF63418">
    <property type="entry name" value="MurE/MurF N-terminal domain"/>
    <property type="match status" value="1"/>
</dbReference>
<evidence type="ECO:0000256" key="5">
    <source>
        <dbReference type="ARBA" id="ARBA00022741"/>
    </source>
</evidence>
<feature type="binding site" evidence="11">
    <location>
        <position position="203"/>
    </location>
    <ligand>
        <name>UDP-N-acetyl-alpha-D-muramoyl-L-alanyl-D-glutamate</name>
        <dbReference type="ChEBI" id="CHEBI:83900"/>
    </ligand>
</feature>
<dbReference type="NCBIfam" id="NF001126">
    <property type="entry name" value="PRK00139.1-4"/>
    <property type="match status" value="1"/>
</dbReference>
<evidence type="ECO:0000259" key="14">
    <source>
        <dbReference type="Pfam" id="PF02875"/>
    </source>
</evidence>
<comment type="catalytic activity">
    <reaction evidence="11">
        <text>UDP-N-acetyl-alpha-D-muramoyl-L-alanyl-D-glutamate + meso-2,6-diaminopimelate + ATP = UDP-N-acetyl-alpha-D-muramoyl-L-alanyl-gamma-D-glutamyl-meso-2,6-diaminopimelate + ADP + phosphate + H(+)</text>
        <dbReference type="Rhea" id="RHEA:23676"/>
        <dbReference type="ChEBI" id="CHEBI:15378"/>
        <dbReference type="ChEBI" id="CHEBI:30616"/>
        <dbReference type="ChEBI" id="CHEBI:43474"/>
        <dbReference type="ChEBI" id="CHEBI:57791"/>
        <dbReference type="ChEBI" id="CHEBI:83900"/>
        <dbReference type="ChEBI" id="CHEBI:83905"/>
        <dbReference type="ChEBI" id="CHEBI:456216"/>
        <dbReference type="EC" id="6.3.2.13"/>
    </reaction>
</comment>
<dbReference type="GO" id="GO:0000287">
    <property type="term" value="F:magnesium ion binding"/>
    <property type="evidence" value="ECO:0007669"/>
    <property type="project" value="UniProtKB-UniRule"/>
</dbReference>
<feature type="binding site" evidence="11">
    <location>
        <position position="195"/>
    </location>
    <ligand>
        <name>UDP-N-acetyl-alpha-D-muramoyl-L-alanyl-D-glutamate</name>
        <dbReference type="ChEBI" id="CHEBI:83900"/>
    </ligand>
</feature>
<evidence type="ECO:0000313" key="16">
    <source>
        <dbReference type="EMBL" id="TKB47671.1"/>
    </source>
</evidence>
<gene>
    <name evidence="11" type="primary">murE</name>
    <name evidence="16" type="ORF">E8M12_00540</name>
</gene>
<dbReference type="OrthoDB" id="9800958at2"/>
<comment type="caution">
    <text evidence="11">Lacks conserved residue(s) required for the propagation of feature annotation.</text>
</comment>
<keyword evidence="9 11" id="KW-0131">Cell cycle</keyword>
<reference evidence="16 17" key="1">
    <citation type="submission" date="2019-04" db="EMBL/GenBank/DDBJ databases">
        <title>Thalassotalea guangxiensis sp. nov., isolated from sediment of the coastal wetland.</title>
        <authorList>
            <person name="Zheng S."/>
            <person name="Zhang D."/>
        </authorList>
    </citation>
    <scope>NUCLEOTIDE SEQUENCE [LARGE SCALE GENOMIC DNA]</scope>
    <source>
        <strain evidence="16 17">ZS-4</strain>
    </source>
</reference>
<evidence type="ECO:0000256" key="12">
    <source>
        <dbReference type="RuleBase" id="RU004135"/>
    </source>
</evidence>
<dbReference type="SUPFAM" id="SSF53623">
    <property type="entry name" value="MurD-like peptide ligases, catalytic domain"/>
    <property type="match status" value="1"/>
</dbReference>
<comment type="pathway">
    <text evidence="11 12">Cell wall biogenesis; peptidoglycan biosynthesis.</text>
</comment>
<keyword evidence="4 11" id="KW-0132">Cell division</keyword>
<dbReference type="Gene3D" id="3.90.190.20">
    <property type="entry name" value="Mur ligase, C-terminal domain"/>
    <property type="match status" value="1"/>
</dbReference>
<dbReference type="InterPro" id="IPR000713">
    <property type="entry name" value="Mur_ligase_N"/>
</dbReference>
<dbReference type="PROSITE" id="PS01011">
    <property type="entry name" value="FOLYLPOLYGLU_SYNT_1"/>
    <property type="match status" value="1"/>
</dbReference>
<dbReference type="GO" id="GO:0051301">
    <property type="term" value="P:cell division"/>
    <property type="evidence" value="ECO:0007669"/>
    <property type="project" value="UniProtKB-KW"/>
</dbReference>
<evidence type="ECO:0000256" key="3">
    <source>
        <dbReference type="ARBA" id="ARBA00022598"/>
    </source>
</evidence>
<name>A0A4U1BCB2_9GAMM</name>
<dbReference type="GO" id="GO:0005524">
    <property type="term" value="F:ATP binding"/>
    <property type="evidence" value="ECO:0007669"/>
    <property type="project" value="UniProtKB-UniRule"/>
</dbReference>
<feature type="domain" description="Mur ligase central" evidence="15">
    <location>
        <begin position="124"/>
        <end position="336"/>
    </location>
</feature>
<feature type="binding site" evidence="11">
    <location>
        <begin position="432"/>
        <end position="435"/>
    </location>
    <ligand>
        <name>meso-2,6-diaminopimelate</name>
        <dbReference type="ChEBI" id="CHEBI:57791"/>
    </ligand>
</feature>
<dbReference type="GO" id="GO:0009252">
    <property type="term" value="P:peptidoglycan biosynthetic process"/>
    <property type="evidence" value="ECO:0007669"/>
    <property type="project" value="UniProtKB-UniRule"/>
</dbReference>
<keyword evidence="8 11" id="KW-0573">Peptidoglycan synthesis</keyword>
<dbReference type="Pfam" id="PF02875">
    <property type="entry name" value="Mur_ligase_C"/>
    <property type="match status" value="1"/>
</dbReference>
<dbReference type="InterPro" id="IPR018109">
    <property type="entry name" value="Folylpolyglutamate_synth_CS"/>
</dbReference>
<dbReference type="SUPFAM" id="SSF53244">
    <property type="entry name" value="MurD-like peptide ligases, peptide-binding domain"/>
    <property type="match status" value="1"/>
</dbReference>
<feature type="binding site" evidence="11">
    <location>
        <position position="167"/>
    </location>
    <ligand>
        <name>UDP-N-acetyl-alpha-D-muramoyl-L-alanyl-D-glutamate</name>
        <dbReference type="ChEBI" id="CHEBI:83900"/>
    </ligand>
</feature>
<comment type="cofactor">
    <cofactor evidence="11">
        <name>Mg(2+)</name>
        <dbReference type="ChEBI" id="CHEBI:18420"/>
    </cofactor>
</comment>
<keyword evidence="6 11" id="KW-0067">ATP-binding</keyword>
<keyword evidence="2 11" id="KW-0963">Cytoplasm</keyword>
<keyword evidence="11" id="KW-0460">Magnesium</keyword>
<dbReference type="GO" id="GO:0005737">
    <property type="term" value="C:cytoplasm"/>
    <property type="evidence" value="ECO:0007669"/>
    <property type="project" value="UniProtKB-SubCell"/>
</dbReference>
<keyword evidence="3 11" id="KW-0436">Ligase</keyword>
<keyword evidence="17" id="KW-1185">Reference proteome</keyword>
<organism evidence="16 17">
    <name type="scientific">Thalassotalea mangrovi</name>
    <dbReference type="NCBI Taxonomy" id="2572245"/>
    <lineage>
        <taxon>Bacteria</taxon>
        <taxon>Pseudomonadati</taxon>
        <taxon>Pseudomonadota</taxon>
        <taxon>Gammaproteobacteria</taxon>
        <taxon>Alteromonadales</taxon>
        <taxon>Colwelliaceae</taxon>
        <taxon>Thalassotalea</taxon>
    </lineage>
</organism>
<evidence type="ECO:0000256" key="9">
    <source>
        <dbReference type="ARBA" id="ARBA00023306"/>
    </source>
</evidence>
<comment type="similarity">
    <text evidence="1 11">Belongs to the MurCDEF family. MurE subfamily.</text>
</comment>
<sequence>MGDVAAYSITSALGKFGIRQDPKLDQGTRHIVNDSRQVQPGDIFAAVRGTLSQGHVYIEAAIAAGAQLILIDIDDESGHGQLRWLQGTSRSVAAIEFYQLGQSLAEIASAYYQYPANDMTVYGVTGTNGKTSVCQLIAQILNYADTPAAIIGTLGAGPLQNLRDIANTTPGPTLLQSLLADFKQLAIANVAMEVSSHALEQKRLQPDLVDVAIFTNLSRDHLDYHGTMQAYADAKGKLFVDNGRQRWVMNADDRQTLGYLGNANRDISTVLVSSRQSLASLQEQFVNLTHYVVASDIHCHPQGLSFSIVSSWGEAVIDTPLLGRFNVDNLLACFGALLISGISLQQLVLASQKLRAVAGRMEAFAGVNTTTAVVDYAHTPDALENALQACRYHNPRQLWVVFGCGGDRDKGKRPLMAKAAQQYADHLIITNDNPRSESPQAIADDIISGLEKPEQAKVILDRRQAVTFALSQAGPQDMVLLAGKGHEDYMIIGEQRIDYDERAVVADYFAGES</sequence>
<feature type="binding site" evidence="11">
    <location>
        <position position="201"/>
    </location>
    <ligand>
        <name>UDP-N-acetyl-alpha-D-muramoyl-L-alanyl-D-glutamate</name>
        <dbReference type="ChEBI" id="CHEBI:83900"/>
    </ligand>
</feature>
<feature type="domain" description="Mur ligase C-terminal" evidence="14">
    <location>
        <begin position="359"/>
        <end position="485"/>
    </location>
</feature>
<feature type="binding site" evidence="11">
    <location>
        <begin position="126"/>
        <end position="132"/>
    </location>
    <ligand>
        <name>ATP</name>
        <dbReference type="ChEBI" id="CHEBI:30616"/>
    </ligand>
</feature>
<feature type="short sequence motif" description="Meso-diaminopimelate recognition motif" evidence="11">
    <location>
        <begin position="432"/>
        <end position="435"/>
    </location>
</feature>